<feature type="transmembrane region" description="Helical" evidence="8">
    <location>
        <begin position="226"/>
        <end position="246"/>
    </location>
</feature>
<dbReference type="PANTHER" id="PTHR36838">
    <property type="entry name" value="AUXIN EFFLUX CARRIER FAMILY PROTEIN"/>
    <property type="match status" value="1"/>
</dbReference>
<feature type="transmembrane region" description="Helical" evidence="8">
    <location>
        <begin position="160"/>
        <end position="180"/>
    </location>
</feature>
<evidence type="ECO:0000256" key="6">
    <source>
        <dbReference type="ARBA" id="ARBA00022989"/>
    </source>
</evidence>
<feature type="transmembrane region" description="Helical" evidence="8">
    <location>
        <begin position="36"/>
        <end position="55"/>
    </location>
</feature>
<keyword evidence="5 8" id="KW-0812">Transmembrane</keyword>
<evidence type="ECO:0000256" key="8">
    <source>
        <dbReference type="SAM" id="Phobius"/>
    </source>
</evidence>
<evidence type="ECO:0008006" key="11">
    <source>
        <dbReference type="Google" id="ProtNLM"/>
    </source>
</evidence>
<accession>A0A1M5Y860</accession>
<dbReference type="OrthoDB" id="9798064at2"/>
<sequence>MNMSSLISQMLVLFLVLALGYIGNKAKILNSGSNKHLSALILNIAMPCTVLNSVMNGSVSTTGREALTFMLFSLVSFAIIYLIAWPVPRLLRSPKEDYGIIRFLLAFGNIAFMGYPVIQAIYGDGALFYVTLLNIPFNLLLFSLGIILTSGKREKLNLKLFLTPTLFTSVASVLIFAFNISMPKIIVDTTALVGHMTTPGAMLIIGSTLAEIPFREVFSEKRLYPVVFVRLILIPVVTWLVLRLFVSDAQTLGILMVEAAMPTATAGTMLSLQYGGNDKLASKGVFLTTLFSVVTIPLLLYLLF</sequence>
<evidence type="ECO:0000256" key="7">
    <source>
        <dbReference type="ARBA" id="ARBA00023136"/>
    </source>
</evidence>
<feature type="transmembrane region" description="Helical" evidence="8">
    <location>
        <begin position="67"/>
        <end position="87"/>
    </location>
</feature>
<dbReference type="GO" id="GO:0005886">
    <property type="term" value="C:plasma membrane"/>
    <property type="evidence" value="ECO:0007669"/>
    <property type="project" value="UniProtKB-SubCell"/>
</dbReference>
<dbReference type="InterPro" id="IPR002657">
    <property type="entry name" value="BilAc:Na_symport/Acr3"/>
</dbReference>
<evidence type="ECO:0000313" key="9">
    <source>
        <dbReference type="EMBL" id="SHI07998.1"/>
    </source>
</evidence>
<dbReference type="EMBL" id="FQXV01000007">
    <property type="protein sequence ID" value="SHI07998.1"/>
    <property type="molecule type" value="Genomic_DNA"/>
</dbReference>
<dbReference type="Pfam" id="PF03547">
    <property type="entry name" value="Mem_trans"/>
    <property type="match status" value="1"/>
</dbReference>
<dbReference type="STRING" id="1123282.SAMN02745823_02312"/>
<comment type="similarity">
    <text evidence="2">Belongs to the auxin efflux carrier (TC 2.A.69) family.</text>
</comment>
<dbReference type="Pfam" id="PF01758">
    <property type="entry name" value="SBF"/>
    <property type="match status" value="1"/>
</dbReference>
<proteinExistence type="inferred from homology"/>
<evidence type="ECO:0000256" key="2">
    <source>
        <dbReference type="ARBA" id="ARBA00010145"/>
    </source>
</evidence>
<name>A0A1M5Y860_9FIRM</name>
<feature type="transmembrane region" description="Helical" evidence="8">
    <location>
        <begin position="128"/>
        <end position="148"/>
    </location>
</feature>
<evidence type="ECO:0000256" key="5">
    <source>
        <dbReference type="ARBA" id="ARBA00022692"/>
    </source>
</evidence>
<keyword evidence="3" id="KW-0813">Transport</keyword>
<feature type="transmembrane region" description="Helical" evidence="8">
    <location>
        <begin position="99"/>
        <end position="122"/>
    </location>
</feature>
<dbReference type="Gene3D" id="1.20.1530.20">
    <property type="match status" value="1"/>
</dbReference>
<evidence type="ECO:0000256" key="4">
    <source>
        <dbReference type="ARBA" id="ARBA00022475"/>
    </source>
</evidence>
<feature type="transmembrane region" description="Helical" evidence="8">
    <location>
        <begin position="6"/>
        <end position="24"/>
    </location>
</feature>
<keyword evidence="7 8" id="KW-0472">Membrane</keyword>
<protein>
    <recommendedName>
        <fullName evidence="11">AEC family transporter</fullName>
    </recommendedName>
</protein>
<evidence type="ECO:0000256" key="1">
    <source>
        <dbReference type="ARBA" id="ARBA00004651"/>
    </source>
</evidence>
<keyword evidence="10" id="KW-1185">Reference proteome</keyword>
<gene>
    <name evidence="9" type="ORF">SAMN02745823_02312</name>
</gene>
<evidence type="ECO:0000256" key="3">
    <source>
        <dbReference type="ARBA" id="ARBA00022448"/>
    </source>
</evidence>
<evidence type="ECO:0000313" key="10">
    <source>
        <dbReference type="Proteomes" id="UP000183995"/>
    </source>
</evidence>
<dbReference type="GO" id="GO:0055085">
    <property type="term" value="P:transmembrane transport"/>
    <property type="evidence" value="ECO:0007669"/>
    <property type="project" value="InterPro"/>
</dbReference>
<keyword evidence="6 8" id="KW-1133">Transmembrane helix</keyword>
<dbReference type="AlphaFoldDB" id="A0A1M5Y860"/>
<dbReference type="InterPro" id="IPR004776">
    <property type="entry name" value="Mem_transp_PIN-like"/>
</dbReference>
<organism evidence="9 10">
    <name type="scientific">Sporobacter termitidis DSM 10068</name>
    <dbReference type="NCBI Taxonomy" id="1123282"/>
    <lineage>
        <taxon>Bacteria</taxon>
        <taxon>Bacillati</taxon>
        <taxon>Bacillota</taxon>
        <taxon>Clostridia</taxon>
        <taxon>Eubacteriales</taxon>
        <taxon>Oscillospiraceae</taxon>
        <taxon>Sporobacter</taxon>
    </lineage>
</organism>
<dbReference type="PANTHER" id="PTHR36838:SF1">
    <property type="entry name" value="SLR1864 PROTEIN"/>
    <property type="match status" value="1"/>
</dbReference>
<dbReference type="InterPro" id="IPR038770">
    <property type="entry name" value="Na+/solute_symporter_sf"/>
</dbReference>
<feature type="transmembrane region" description="Helical" evidence="8">
    <location>
        <begin position="192"/>
        <end position="214"/>
    </location>
</feature>
<dbReference type="Proteomes" id="UP000183995">
    <property type="component" value="Unassembled WGS sequence"/>
</dbReference>
<feature type="transmembrane region" description="Helical" evidence="8">
    <location>
        <begin position="284"/>
        <end position="303"/>
    </location>
</feature>
<keyword evidence="4" id="KW-1003">Cell membrane</keyword>
<comment type="subcellular location">
    <subcellularLocation>
        <location evidence="1">Cell membrane</location>
        <topology evidence="1">Multi-pass membrane protein</topology>
    </subcellularLocation>
</comment>
<dbReference type="RefSeq" id="WP_073079028.1">
    <property type="nucleotide sequence ID" value="NZ_FQXV01000007.1"/>
</dbReference>
<reference evidence="9 10" key="1">
    <citation type="submission" date="2016-11" db="EMBL/GenBank/DDBJ databases">
        <authorList>
            <person name="Jaros S."/>
            <person name="Januszkiewicz K."/>
            <person name="Wedrychowicz H."/>
        </authorList>
    </citation>
    <scope>NUCLEOTIDE SEQUENCE [LARGE SCALE GENOMIC DNA]</scope>
    <source>
        <strain evidence="9 10">DSM 10068</strain>
    </source>
</reference>